<dbReference type="EMBL" id="MHRJ01000033">
    <property type="protein sequence ID" value="OHA21987.1"/>
    <property type="molecule type" value="Genomic_DNA"/>
</dbReference>
<dbReference type="Proteomes" id="UP000176493">
    <property type="component" value="Unassembled WGS sequence"/>
</dbReference>
<protein>
    <submittedName>
        <fullName evidence="1">Uncharacterized protein</fullName>
    </submittedName>
</protein>
<accession>A0A1G2MDM3</accession>
<sequence>MHKALLELHKNKKVKTKEELLGIISLNYDDVLDQAYKKYYGEPNYCFSLGEEGPSKNIPLLKLHGSFNWDKVKIRGRSKTIEIIPLGANKNYLHAPYNFIWSRAMEILTKCDILRIIGCSLSQNDLHLIDLLFKAHLEKGDDILIEIIGRNSTGEEIQKNYGFFSGIKTLTQIGDHKAGYKGEVPLVSEPSPDNAFYTWLKYKADSMLKKNLKNTKYLKLLIQ</sequence>
<evidence type="ECO:0000313" key="1">
    <source>
        <dbReference type="EMBL" id="OHA21987.1"/>
    </source>
</evidence>
<comment type="caution">
    <text evidence="1">The sequence shown here is derived from an EMBL/GenBank/DDBJ whole genome shotgun (WGS) entry which is preliminary data.</text>
</comment>
<dbReference type="Pfam" id="PF13289">
    <property type="entry name" value="SIR2_2"/>
    <property type="match status" value="1"/>
</dbReference>
<gene>
    <name evidence="1" type="ORF">A2W52_01160</name>
</gene>
<organism evidence="1 2">
    <name type="scientific">Candidatus Taylorbacteria bacterium RIFCSPHIGHO2_02_49_25</name>
    <dbReference type="NCBI Taxonomy" id="1802305"/>
    <lineage>
        <taxon>Bacteria</taxon>
        <taxon>Candidatus Tayloriibacteriota</taxon>
    </lineage>
</organism>
<evidence type="ECO:0000313" key="2">
    <source>
        <dbReference type="Proteomes" id="UP000176493"/>
    </source>
</evidence>
<reference evidence="1 2" key="1">
    <citation type="journal article" date="2016" name="Nat. Commun.">
        <title>Thousands of microbial genomes shed light on interconnected biogeochemical processes in an aquifer system.</title>
        <authorList>
            <person name="Anantharaman K."/>
            <person name="Brown C.T."/>
            <person name="Hug L.A."/>
            <person name="Sharon I."/>
            <person name="Castelle C.J."/>
            <person name="Probst A.J."/>
            <person name="Thomas B.C."/>
            <person name="Singh A."/>
            <person name="Wilkins M.J."/>
            <person name="Karaoz U."/>
            <person name="Brodie E.L."/>
            <person name="Williams K.H."/>
            <person name="Hubbard S.S."/>
            <person name="Banfield J.F."/>
        </authorList>
    </citation>
    <scope>NUCLEOTIDE SEQUENCE [LARGE SCALE GENOMIC DNA]</scope>
</reference>
<proteinExistence type="predicted"/>
<dbReference type="AlphaFoldDB" id="A0A1G2MDM3"/>
<name>A0A1G2MDM3_9BACT</name>